<protein>
    <recommendedName>
        <fullName evidence="1">Glutamyl-tRNA(Gln) amidotransferase subunit C</fullName>
    </recommendedName>
</protein>
<organism evidence="2 3">
    <name type="scientific">Candidatus Xenohaliotis californiensis</name>
    <dbReference type="NCBI Taxonomy" id="84677"/>
    <lineage>
        <taxon>Bacteria</taxon>
        <taxon>Pseudomonadati</taxon>
        <taxon>Pseudomonadota</taxon>
        <taxon>Alphaproteobacteria</taxon>
        <taxon>Rickettsiales</taxon>
        <taxon>Anaplasmataceae</taxon>
        <taxon>Candidatus Xenohaliotis</taxon>
    </lineage>
</organism>
<dbReference type="SUPFAM" id="SSF141000">
    <property type="entry name" value="Glu-tRNAGln amidotransferase C subunit"/>
    <property type="match status" value="1"/>
</dbReference>
<gene>
    <name evidence="2" type="ORF">CAXC1_50007</name>
</gene>
<sequence length="104" mass="11957">MVDKLKEEFLKVAELIRIDFSDQEIDENISSMKQVFNWVESIANIEVSNNDFSRCSVWDDEIVKMQGGKLRKDLVDDNNCMDSILSNAPNAEHGYFKVPKVLKS</sequence>
<reference evidence="2 3" key="1">
    <citation type="submission" date="2024-01" db="EMBL/GenBank/DDBJ databases">
        <authorList>
            <person name="Kunselman E."/>
        </authorList>
    </citation>
    <scope>NUCLEOTIDE SEQUENCE [LARGE SCALE GENOMIC DNA]</scope>
    <source>
        <strain evidence="2">2 abalone samples</strain>
    </source>
</reference>
<proteinExistence type="predicted"/>
<dbReference type="GO" id="GO:0050567">
    <property type="term" value="F:glutaminyl-tRNA synthase (glutamine-hydrolyzing) activity"/>
    <property type="evidence" value="ECO:0007669"/>
    <property type="project" value="UniProtKB-EC"/>
</dbReference>
<comment type="caution">
    <text evidence="2">The sequence shown here is derived from an EMBL/GenBank/DDBJ whole genome shotgun (WGS) entry which is preliminary data.</text>
</comment>
<dbReference type="RefSeq" id="WP_338364664.1">
    <property type="nucleotide sequence ID" value="NZ_CAWVOK010000031.1"/>
</dbReference>
<dbReference type="GO" id="GO:0050566">
    <property type="term" value="F:asparaginyl-tRNA synthase (glutamine-hydrolyzing) activity"/>
    <property type="evidence" value="ECO:0007669"/>
    <property type="project" value="UniProtKB-EC"/>
</dbReference>
<evidence type="ECO:0000313" key="3">
    <source>
        <dbReference type="Proteomes" id="UP001314181"/>
    </source>
</evidence>
<dbReference type="PANTHER" id="PTHR15004">
    <property type="entry name" value="GLUTAMYL-TRNA(GLN) AMIDOTRANSFERASE SUBUNIT C, MITOCHONDRIAL"/>
    <property type="match status" value="1"/>
</dbReference>
<dbReference type="EMBL" id="CAWVOK010000031">
    <property type="protein sequence ID" value="CAK8163448.1"/>
    <property type="molecule type" value="Genomic_DNA"/>
</dbReference>
<dbReference type="NCBIfam" id="TIGR00135">
    <property type="entry name" value="gatC"/>
    <property type="match status" value="1"/>
</dbReference>
<accession>A0ABP0EX66</accession>
<dbReference type="Pfam" id="PF02686">
    <property type="entry name" value="GatC"/>
    <property type="match status" value="1"/>
</dbReference>
<dbReference type="PANTHER" id="PTHR15004:SF0">
    <property type="entry name" value="GLUTAMYL-TRNA(GLN) AMIDOTRANSFERASE SUBUNIT C, MITOCHONDRIAL"/>
    <property type="match status" value="1"/>
</dbReference>
<dbReference type="InterPro" id="IPR036113">
    <property type="entry name" value="Asp/Glu-ADT_sf_sub_c"/>
</dbReference>
<name>A0ABP0EX66_9RICK</name>
<evidence type="ECO:0000313" key="2">
    <source>
        <dbReference type="EMBL" id="CAK8163448.1"/>
    </source>
</evidence>
<dbReference type="Proteomes" id="UP001314181">
    <property type="component" value="Unassembled WGS sequence"/>
</dbReference>
<keyword evidence="2" id="KW-0436">Ligase</keyword>
<keyword evidence="3" id="KW-1185">Reference proteome</keyword>
<dbReference type="InterPro" id="IPR003837">
    <property type="entry name" value="GatC"/>
</dbReference>
<evidence type="ECO:0000256" key="1">
    <source>
        <dbReference type="ARBA" id="ARBA00014426"/>
    </source>
</evidence>